<protein>
    <recommendedName>
        <fullName evidence="7">UPF0259 membrane protein BUAMB_257</fullName>
    </recommendedName>
</protein>
<keyword evidence="4 7" id="KW-0812">Transmembrane</keyword>
<feature type="transmembrane region" description="Helical" evidence="7">
    <location>
        <begin position="20"/>
        <end position="37"/>
    </location>
</feature>
<proteinExistence type="inferred from homology"/>
<feature type="transmembrane region" description="Helical" evidence="7">
    <location>
        <begin position="218"/>
        <end position="239"/>
    </location>
</feature>
<evidence type="ECO:0000256" key="6">
    <source>
        <dbReference type="ARBA" id="ARBA00023136"/>
    </source>
</evidence>
<feature type="transmembrane region" description="Helical" evidence="7">
    <location>
        <begin position="185"/>
        <end position="212"/>
    </location>
</feature>
<dbReference type="InterPro" id="IPR009627">
    <property type="entry name" value="UPF0259"/>
</dbReference>
<accession>G2LPD7</accession>
<keyword evidence="6 7" id="KW-0472">Membrane</keyword>
<dbReference type="STRING" id="1005057.BUAMB_257"/>
<gene>
    <name evidence="8" type="primary">yciC</name>
    <name evidence="8" type="ORF">BUAMB_257</name>
</gene>
<feature type="transmembrane region" description="Helical" evidence="7">
    <location>
        <begin position="118"/>
        <end position="138"/>
    </location>
</feature>
<evidence type="ECO:0000256" key="2">
    <source>
        <dbReference type="ARBA" id="ARBA00005633"/>
    </source>
</evidence>
<evidence type="ECO:0000313" key="9">
    <source>
        <dbReference type="Proteomes" id="UP000006139"/>
    </source>
</evidence>
<dbReference type="eggNOG" id="ENOG502Z96Y">
    <property type="taxonomic scope" value="Bacteria"/>
</dbReference>
<dbReference type="KEGG" id="buh:BUAMB_257"/>
<dbReference type="OrthoDB" id="6554514at2"/>
<evidence type="ECO:0000256" key="7">
    <source>
        <dbReference type="HAMAP-Rule" id="MF_01067"/>
    </source>
</evidence>
<evidence type="ECO:0000256" key="4">
    <source>
        <dbReference type="ARBA" id="ARBA00022692"/>
    </source>
</evidence>
<dbReference type="RefSeq" id="WP_014499978.1">
    <property type="nucleotide sequence ID" value="NC_017259.1"/>
</dbReference>
<dbReference type="HOGENOM" id="CLU_073287_0_0_6"/>
<dbReference type="GO" id="GO:0005886">
    <property type="term" value="C:plasma membrane"/>
    <property type="evidence" value="ECO:0007669"/>
    <property type="project" value="UniProtKB-SubCell"/>
</dbReference>
<evidence type="ECO:0000313" key="8">
    <source>
        <dbReference type="EMBL" id="AEO08074.1"/>
    </source>
</evidence>
<dbReference type="AlphaFoldDB" id="G2LPD7"/>
<dbReference type="PATRIC" id="fig|1005057.4.peg.244"/>
<evidence type="ECO:0000256" key="5">
    <source>
        <dbReference type="ARBA" id="ARBA00022989"/>
    </source>
</evidence>
<sequence>MPITVSELYHDTYYFVSKQIRIIIFISILITCFNIFMEMLFRPDIHISSIIDDNNFINANSLLELINNMNLYEKHELFKYSIIKMITFLASKTILISSIITLILYLSKMEKDSIFSLICSRFSLLPSLFILNFLTAIITQLGFVLFIIPGVLLSITLHLSPIILSFKKHNIIDSIRMSIYLSWKYIKIIGPGVLFWIFGKFSITVFLLSYIHVINKNITLFLLNISIHMLFSILIIYLFRFYMIVLRS</sequence>
<dbReference type="EMBL" id="CP002648">
    <property type="protein sequence ID" value="AEO08074.1"/>
    <property type="molecule type" value="Genomic_DNA"/>
</dbReference>
<dbReference type="Pfam" id="PF06790">
    <property type="entry name" value="UPF0259"/>
    <property type="match status" value="1"/>
</dbReference>
<feature type="transmembrane region" description="Helical" evidence="7">
    <location>
        <begin position="82"/>
        <end position="106"/>
    </location>
</feature>
<evidence type="ECO:0000256" key="1">
    <source>
        <dbReference type="ARBA" id="ARBA00004429"/>
    </source>
</evidence>
<organism evidence="8 9">
    <name type="scientific">Buchnera aphidicola str. Ua</name>
    <name type="common">Uroleucon ambrosiae</name>
    <dbReference type="NCBI Taxonomy" id="1005057"/>
    <lineage>
        <taxon>Bacteria</taxon>
        <taxon>Pseudomonadati</taxon>
        <taxon>Pseudomonadota</taxon>
        <taxon>Gammaproteobacteria</taxon>
        <taxon>Enterobacterales</taxon>
        <taxon>Erwiniaceae</taxon>
        <taxon>Buchnera</taxon>
    </lineage>
</organism>
<dbReference type="HAMAP" id="MF_01067">
    <property type="entry name" value="UPF0259"/>
    <property type="match status" value="1"/>
</dbReference>
<comment type="subcellular location">
    <subcellularLocation>
        <location evidence="1">Cell inner membrane</location>
        <topology evidence="1">Multi-pass membrane protein</topology>
    </subcellularLocation>
    <subcellularLocation>
        <location evidence="7">Cell membrane</location>
        <topology evidence="7">Multi-pass membrane protein</topology>
    </subcellularLocation>
</comment>
<evidence type="ECO:0000256" key="3">
    <source>
        <dbReference type="ARBA" id="ARBA00022475"/>
    </source>
</evidence>
<comment type="similarity">
    <text evidence="2 7">Belongs to the UPF0259 family.</text>
</comment>
<keyword evidence="3 7" id="KW-1003">Cell membrane</keyword>
<keyword evidence="5 7" id="KW-1133">Transmembrane helix</keyword>
<name>G2LPD7_BUCUM</name>
<dbReference type="Proteomes" id="UP000006139">
    <property type="component" value="Chromosome"/>
</dbReference>
<reference evidence="8 9" key="1">
    <citation type="journal article" date="2011" name="PLoS Genet.">
        <title>Sequence conservation and functional constraint on intergenic spacers in reduced genomes of the obligate symbiont buchnera.</title>
        <authorList>
            <person name="Degnan P.H."/>
            <person name="Ochman H."/>
            <person name="Moran N.A."/>
        </authorList>
    </citation>
    <scope>NUCLEOTIDE SEQUENCE [LARGE SCALE GENOMIC DNA]</scope>
    <source>
        <strain evidence="8 9">Ua</strain>
    </source>
</reference>
<feature type="transmembrane region" description="Helical" evidence="7">
    <location>
        <begin position="144"/>
        <end position="164"/>
    </location>
</feature>